<dbReference type="eggNOG" id="COG3408">
    <property type="taxonomic scope" value="Bacteria"/>
</dbReference>
<dbReference type="AlphaFoldDB" id="N2ALU3"/>
<dbReference type="HOGENOM" id="CLU_1159686_0_0_9"/>
<dbReference type="STRING" id="1235802.C823_02848"/>
<feature type="domain" description="Glycogen debranching enzyme bacterial and archaeal type N-terminal" evidence="1">
    <location>
        <begin position="21"/>
        <end position="224"/>
    </location>
</feature>
<dbReference type="EMBL" id="AQFT01000088">
    <property type="protein sequence ID" value="EMZ25454.1"/>
    <property type="molecule type" value="Genomic_DNA"/>
</dbReference>
<evidence type="ECO:0000313" key="3">
    <source>
        <dbReference type="Proteomes" id="UP000012589"/>
    </source>
</evidence>
<dbReference type="Pfam" id="PF12439">
    <property type="entry name" value="GDE_N"/>
    <property type="match status" value="1"/>
</dbReference>
<dbReference type="OrthoDB" id="9761875at2"/>
<sequence length="239" mass="27217">MKFVYGRQHWATRERGQENCYLLTNGLGGFSSGSMIGSNTRNDHALLMACLHAPNHRYNVVHRLEEQVVWNDEEQGDRQKSVWLSSQDYVNGEHQENGYVNLSAFRFADYPEWIYDRDGVEITKKIAMRQGENLVAVFYEIDNQSARELTLSITPQFQLTPKGSCPKRSQTLTFAEGRIESNGLTVWFQTNGEVCCFPQVVTEGLYYAHDACDGRLCEGRTLANHRISKRVPGHTYAGV</sequence>
<dbReference type="InterPro" id="IPR024742">
    <property type="entry name" value="Glycogen_debranch_N"/>
</dbReference>
<comment type="caution">
    <text evidence="2">The sequence shown here is derived from an EMBL/GenBank/DDBJ whole genome shotgun (WGS) entry which is preliminary data.</text>
</comment>
<reference evidence="2 3" key="1">
    <citation type="journal article" date="2014" name="Genome Announc.">
        <title>Draft genome sequences of the altered schaedler flora, a defined bacterial community from gnotobiotic mice.</title>
        <authorList>
            <person name="Wannemuehler M.J."/>
            <person name="Overstreet A.M."/>
            <person name="Ward D.V."/>
            <person name="Phillips G.J."/>
        </authorList>
    </citation>
    <scope>NUCLEOTIDE SEQUENCE [LARGE SCALE GENOMIC DNA]</scope>
    <source>
        <strain evidence="2 3">ASF492</strain>
    </source>
</reference>
<protein>
    <recommendedName>
        <fullName evidence="1">Glycogen debranching enzyme bacterial and archaeal type N-terminal domain-containing protein</fullName>
    </recommendedName>
</protein>
<dbReference type="Proteomes" id="UP000012589">
    <property type="component" value="Unassembled WGS sequence"/>
</dbReference>
<accession>N2ALU3</accession>
<gene>
    <name evidence="2" type="ORF">C823_02848</name>
</gene>
<name>N2ALU3_9FIRM</name>
<organism evidence="2 3">
    <name type="scientific">Eubacterium plexicaudatum ASF492</name>
    <dbReference type="NCBI Taxonomy" id="1235802"/>
    <lineage>
        <taxon>Bacteria</taxon>
        <taxon>Bacillati</taxon>
        <taxon>Bacillota</taxon>
        <taxon>Clostridia</taxon>
        <taxon>Eubacteriales</taxon>
        <taxon>Eubacteriaceae</taxon>
        <taxon>Eubacterium</taxon>
    </lineage>
</organism>
<keyword evidence="3" id="KW-1185">Reference proteome</keyword>
<dbReference type="PATRIC" id="fig|1235802.3.peg.3008"/>
<proteinExistence type="predicted"/>
<evidence type="ECO:0000259" key="1">
    <source>
        <dbReference type="Pfam" id="PF12439"/>
    </source>
</evidence>
<evidence type="ECO:0000313" key="2">
    <source>
        <dbReference type="EMBL" id="EMZ25454.1"/>
    </source>
</evidence>